<organism evidence="1 2">
    <name type="scientific">Balaenoptera physalus</name>
    <name type="common">Fin whale</name>
    <name type="synonym">Balaena physalus</name>
    <dbReference type="NCBI Taxonomy" id="9770"/>
    <lineage>
        <taxon>Eukaryota</taxon>
        <taxon>Metazoa</taxon>
        <taxon>Chordata</taxon>
        <taxon>Craniata</taxon>
        <taxon>Vertebrata</taxon>
        <taxon>Euteleostomi</taxon>
        <taxon>Mammalia</taxon>
        <taxon>Eutheria</taxon>
        <taxon>Laurasiatheria</taxon>
        <taxon>Artiodactyla</taxon>
        <taxon>Whippomorpha</taxon>
        <taxon>Cetacea</taxon>
        <taxon>Mysticeti</taxon>
        <taxon>Balaenopteridae</taxon>
        <taxon>Balaenoptera</taxon>
    </lineage>
</organism>
<comment type="caution">
    <text evidence="1">The sequence shown here is derived from an EMBL/GenBank/DDBJ whole genome shotgun (WGS) entry which is preliminary data.</text>
</comment>
<protein>
    <submittedName>
        <fullName evidence="1">Uncharacterized protein</fullName>
    </submittedName>
</protein>
<reference evidence="1 2" key="1">
    <citation type="journal article" date="2019" name="PLoS ONE">
        <title>Genomic analyses reveal an absence of contemporary introgressive admixture between fin whales and blue whales, despite known hybrids.</title>
        <authorList>
            <person name="Westbury M.V."/>
            <person name="Petersen B."/>
            <person name="Lorenzen E.D."/>
        </authorList>
    </citation>
    <scope>NUCLEOTIDE SEQUENCE [LARGE SCALE GENOMIC DNA]</scope>
    <source>
        <strain evidence="1">FinWhale-01</strain>
    </source>
</reference>
<name>A0A643BQ24_BALPH</name>
<dbReference type="AlphaFoldDB" id="A0A643BQ24"/>
<sequence>MAAPRLRFLMGYAMLEECTFRTEDEEASKLTLLSTGAVSQVVGSGGGDVSLGGHPGICVIMFREAERPLERRRVARGCYLLADTTG</sequence>
<keyword evidence="2" id="KW-1185">Reference proteome</keyword>
<accession>A0A643BQ24</accession>
<evidence type="ECO:0000313" key="2">
    <source>
        <dbReference type="Proteomes" id="UP000437017"/>
    </source>
</evidence>
<dbReference type="Proteomes" id="UP000437017">
    <property type="component" value="Unassembled WGS sequence"/>
</dbReference>
<proteinExistence type="predicted"/>
<dbReference type="EMBL" id="SGJD01006039">
    <property type="protein sequence ID" value="KAB0390062.1"/>
    <property type="molecule type" value="Genomic_DNA"/>
</dbReference>
<gene>
    <name evidence="1" type="ORF">E2I00_012308</name>
</gene>
<evidence type="ECO:0000313" key="1">
    <source>
        <dbReference type="EMBL" id="KAB0390062.1"/>
    </source>
</evidence>
<dbReference type="OrthoDB" id="10588024at2759"/>